<proteinExistence type="predicted"/>
<evidence type="ECO:0000256" key="1">
    <source>
        <dbReference type="ARBA" id="ARBA00022679"/>
    </source>
</evidence>
<reference evidence="4 5" key="1">
    <citation type="journal article" date="2011" name="Front. Microbiol.">
        <title>Genomic signatures of strain selection and enhancement in Bacillus atrophaeus var. globigii, a historical biowarfare simulant.</title>
        <authorList>
            <person name="Gibbons H.S."/>
            <person name="Broomall S.M."/>
            <person name="McNew L.A."/>
            <person name="Daligault H."/>
            <person name="Chapman C."/>
            <person name="Bruce D."/>
            <person name="Karavis M."/>
            <person name="Krepps M."/>
            <person name="McGregor P.A."/>
            <person name="Hong C."/>
            <person name="Park K.H."/>
            <person name="Akmal A."/>
            <person name="Feldman A."/>
            <person name="Lin J.S."/>
            <person name="Chang W.E."/>
            <person name="Higgs B.W."/>
            <person name="Demirev P."/>
            <person name="Lindquist J."/>
            <person name="Liem A."/>
            <person name="Fochler E."/>
            <person name="Read T.D."/>
            <person name="Tapia R."/>
            <person name="Johnson S."/>
            <person name="Bishop-Lilly K.A."/>
            <person name="Detter C."/>
            <person name="Han C."/>
            <person name="Sozhamannan S."/>
            <person name="Rosenzweig C.N."/>
            <person name="Skowronski E.W."/>
        </authorList>
    </citation>
    <scope>NUCLEOTIDE SEQUENCE [LARGE SCALE GENOMIC DNA]</scope>
    <source>
        <strain evidence="4 5">CC-PW-9</strain>
    </source>
</reference>
<dbReference type="InterPro" id="IPR029044">
    <property type="entry name" value="Nucleotide-diphossugar_trans"/>
</dbReference>
<keyword evidence="1 4" id="KW-0808">Transferase</keyword>
<dbReference type="InterPro" id="IPR050065">
    <property type="entry name" value="GlmU-like"/>
</dbReference>
<dbReference type="AlphaFoldDB" id="A0A432ZS50"/>
<accession>A0A432ZS50</accession>
<dbReference type="Pfam" id="PF00483">
    <property type="entry name" value="NTP_transferase"/>
    <property type="match status" value="1"/>
</dbReference>
<keyword evidence="5" id="KW-1185">Reference proteome</keyword>
<dbReference type="SUPFAM" id="SSF53448">
    <property type="entry name" value="Nucleotide-diphospho-sugar transferases"/>
    <property type="match status" value="1"/>
</dbReference>
<evidence type="ECO:0000313" key="4">
    <source>
        <dbReference type="EMBL" id="RUO80692.1"/>
    </source>
</evidence>
<dbReference type="PANTHER" id="PTHR43584">
    <property type="entry name" value="NUCLEOTIDYL TRANSFERASE"/>
    <property type="match status" value="1"/>
</dbReference>
<evidence type="ECO:0000259" key="3">
    <source>
        <dbReference type="Pfam" id="PF00483"/>
    </source>
</evidence>
<dbReference type="EMBL" id="PIQH01000003">
    <property type="protein sequence ID" value="RUO80692.1"/>
    <property type="molecule type" value="Genomic_DNA"/>
</dbReference>
<dbReference type="Gene3D" id="3.90.550.10">
    <property type="entry name" value="Spore Coat Polysaccharide Biosynthesis Protein SpsA, Chain A"/>
    <property type="match status" value="1"/>
</dbReference>
<dbReference type="CDD" id="cd06422">
    <property type="entry name" value="NTP_transferase_like_1"/>
    <property type="match status" value="1"/>
</dbReference>
<evidence type="ECO:0000313" key="5">
    <source>
        <dbReference type="Proteomes" id="UP000287996"/>
    </source>
</evidence>
<dbReference type="OrthoDB" id="9788272at2"/>
<feature type="domain" description="Nucleotidyl transferase" evidence="3">
    <location>
        <begin position="2"/>
        <end position="141"/>
    </location>
</feature>
<sequence>MKAMILAAGRGQRMRPLTDSCPKPMLTVNGKPLLVYHLEKLRDLGVTEVVVNTAHLPEKIHQGLGDGSQWQLQIHYSDEPEGGLETAGGIINALPLLGDDPFWLINGDVWTDYPFHLLPTTLQGSDKAHLVMVDNQPHHPNGDFALQDGRLREAEPRLTYAGIGLFDARAFCGQAVAKKPLRPFFQQAIANDQLAGSYWHGQWTDVGTPERLQQLAQQLQRQD</sequence>
<gene>
    <name evidence="4" type="ORF">CWI84_03660</name>
</gene>
<evidence type="ECO:0000256" key="2">
    <source>
        <dbReference type="ARBA" id="ARBA00022695"/>
    </source>
</evidence>
<protein>
    <submittedName>
        <fullName evidence="4">Mannose-1-phosphate guanylyltransferase</fullName>
    </submittedName>
</protein>
<dbReference type="PANTHER" id="PTHR43584:SF8">
    <property type="entry name" value="N-ACETYLMURAMATE ALPHA-1-PHOSPHATE URIDYLYLTRANSFERASE"/>
    <property type="match status" value="1"/>
</dbReference>
<name>A0A432ZS50_9GAMM</name>
<keyword evidence="2 4" id="KW-0548">Nucleotidyltransferase</keyword>
<comment type="caution">
    <text evidence="4">The sequence shown here is derived from an EMBL/GenBank/DDBJ whole genome shotgun (WGS) entry which is preliminary data.</text>
</comment>
<dbReference type="NCBIfam" id="NF045761">
    <property type="entry name" value="NAMPUrTaseMurU"/>
    <property type="match status" value="1"/>
</dbReference>
<dbReference type="Proteomes" id="UP000287996">
    <property type="component" value="Unassembled WGS sequence"/>
</dbReference>
<dbReference type="InterPro" id="IPR054790">
    <property type="entry name" value="MurU"/>
</dbReference>
<dbReference type="InterPro" id="IPR005835">
    <property type="entry name" value="NTP_transferase_dom"/>
</dbReference>
<dbReference type="GO" id="GO:0016779">
    <property type="term" value="F:nucleotidyltransferase activity"/>
    <property type="evidence" value="ECO:0007669"/>
    <property type="project" value="UniProtKB-KW"/>
</dbReference>
<dbReference type="RefSeq" id="WP_126841224.1">
    <property type="nucleotide sequence ID" value="NZ_PIQH01000003.1"/>
</dbReference>
<organism evidence="4 5">
    <name type="scientific">Idiomarina tyrosinivorans</name>
    <dbReference type="NCBI Taxonomy" id="1445662"/>
    <lineage>
        <taxon>Bacteria</taxon>
        <taxon>Pseudomonadati</taxon>
        <taxon>Pseudomonadota</taxon>
        <taxon>Gammaproteobacteria</taxon>
        <taxon>Alteromonadales</taxon>
        <taxon>Idiomarinaceae</taxon>
        <taxon>Idiomarina</taxon>
    </lineage>
</organism>